<feature type="domain" description="Pyrrolo-quinoline quinone repeat" evidence="1">
    <location>
        <begin position="78"/>
        <end position="209"/>
    </location>
</feature>
<evidence type="ECO:0000313" key="2">
    <source>
        <dbReference type="EMBL" id="HHJ53153.1"/>
    </source>
</evidence>
<evidence type="ECO:0000259" key="1">
    <source>
        <dbReference type="Pfam" id="PF13360"/>
    </source>
</evidence>
<comment type="caution">
    <text evidence="2">The sequence shown here is derived from an EMBL/GenBank/DDBJ whole genome shotgun (WGS) entry which is preliminary data.</text>
</comment>
<dbReference type="InterPro" id="IPR015943">
    <property type="entry name" value="WD40/YVTN_repeat-like_dom_sf"/>
</dbReference>
<name>A0A7V5PQ42_CALAY</name>
<gene>
    <name evidence="2" type="ORF">ENJ89_08160</name>
</gene>
<dbReference type="AlphaFoldDB" id="A0A7V5PQ42"/>
<dbReference type="InterPro" id="IPR011047">
    <property type="entry name" value="Quinoprotein_ADH-like_sf"/>
</dbReference>
<dbReference type="Proteomes" id="UP000886124">
    <property type="component" value="Unassembled WGS sequence"/>
</dbReference>
<accession>A0A7V5PQ42</accession>
<feature type="non-terminal residue" evidence="2">
    <location>
        <position position="1"/>
    </location>
</feature>
<dbReference type="Gene3D" id="2.130.10.10">
    <property type="entry name" value="YVTN repeat-like/Quinoprotein amine dehydrogenase"/>
    <property type="match status" value="1"/>
</dbReference>
<reference evidence="2" key="1">
    <citation type="journal article" date="2020" name="mSystems">
        <title>Genome- and Community-Level Interaction Insights into Carbon Utilization and Element Cycling Functions of Hydrothermarchaeota in Hydrothermal Sediment.</title>
        <authorList>
            <person name="Zhou Z."/>
            <person name="Liu Y."/>
            <person name="Xu W."/>
            <person name="Pan J."/>
            <person name="Luo Z.H."/>
            <person name="Li M."/>
        </authorList>
    </citation>
    <scope>NUCLEOTIDE SEQUENCE [LARGE SCALE GENOMIC DNA]</scope>
    <source>
        <strain evidence="2">HyVt-527</strain>
    </source>
</reference>
<dbReference type="EMBL" id="DROD01000522">
    <property type="protein sequence ID" value="HHJ53153.1"/>
    <property type="molecule type" value="Genomic_DNA"/>
</dbReference>
<dbReference type="InterPro" id="IPR002372">
    <property type="entry name" value="PQQ_rpt_dom"/>
</dbReference>
<organism evidence="2">
    <name type="scientific">Caldithrix abyssi</name>
    <dbReference type="NCBI Taxonomy" id="187145"/>
    <lineage>
        <taxon>Bacteria</taxon>
        <taxon>Pseudomonadati</taxon>
        <taxon>Calditrichota</taxon>
        <taxon>Calditrichia</taxon>
        <taxon>Calditrichales</taxon>
        <taxon>Calditrichaceae</taxon>
        <taxon>Caldithrix</taxon>
    </lineage>
</organism>
<protein>
    <recommendedName>
        <fullName evidence="1">Pyrrolo-quinoline quinone repeat domain-containing protein</fullName>
    </recommendedName>
</protein>
<dbReference type="SUPFAM" id="SSF50998">
    <property type="entry name" value="Quinoprotein alcohol dehydrogenase-like"/>
    <property type="match status" value="2"/>
</dbReference>
<proteinExistence type="predicted"/>
<sequence length="433" mass="48962">CVDLNKNKTIWASFSNPQNGIIFPEYYLLEFSDSKKLISRKSGAVVAEYPSKAHVLVKRNMWLETETDTLGTTHYVAKDLLTGQTLWTSALPGGSDWATWDGDKLYQVGNGLTCLDYSNGKTWSIESPTSATEGELKAVLLNTLSLTLAAMGGGYATLHGPDRISMLSSRPLIQDDRIYFAAMKNLYCVDKNSGKIIWHTQLDVEPSKVLIRLFGNNLLLFYTGIRLKNGAPSDNGFAKVLLVSTRDGHPLNEFEPEKSHTISDTVLTGNSIYLLSKEKVYLLDNNLRFISEITGEQYGDFWSFMGPYKSHLLIRSSKGILCLKLNPLKINWWKELPEAPKAYGYEELQKVNQIKSKMKFSFYFTDDAIWIYNPSDYTCFRLEDGKLLLTVPIVKDSQTSYINKGYLTFYHPGRWALLKLDLIRDESVGAKNE</sequence>
<dbReference type="Pfam" id="PF13360">
    <property type="entry name" value="PQQ_2"/>
    <property type="match status" value="1"/>
</dbReference>